<dbReference type="EMBL" id="CARXXK010000002">
    <property type="protein sequence ID" value="CAI6353620.1"/>
    <property type="molecule type" value="Genomic_DNA"/>
</dbReference>
<reference evidence="2 3" key="1">
    <citation type="submission" date="2023-01" db="EMBL/GenBank/DDBJ databases">
        <authorList>
            <person name="Whitehead M."/>
        </authorList>
    </citation>
    <scope>NUCLEOTIDE SEQUENCE [LARGE SCALE GENOMIC DNA]</scope>
</reference>
<organism evidence="2 3">
    <name type="scientific">Macrosiphum euphorbiae</name>
    <name type="common">potato aphid</name>
    <dbReference type="NCBI Taxonomy" id="13131"/>
    <lineage>
        <taxon>Eukaryota</taxon>
        <taxon>Metazoa</taxon>
        <taxon>Ecdysozoa</taxon>
        <taxon>Arthropoda</taxon>
        <taxon>Hexapoda</taxon>
        <taxon>Insecta</taxon>
        <taxon>Pterygota</taxon>
        <taxon>Neoptera</taxon>
        <taxon>Paraneoptera</taxon>
        <taxon>Hemiptera</taxon>
        <taxon>Sternorrhyncha</taxon>
        <taxon>Aphidomorpha</taxon>
        <taxon>Aphidoidea</taxon>
        <taxon>Aphididae</taxon>
        <taxon>Macrosiphini</taxon>
        <taxon>Macrosiphum</taxon>
    </lineage>
</organism>
<gene>
    <name evidence="2" type="ORF">MEUPH1_LOCUS9721</name>
</gene>
<feature type="compositionally biased region" description="Low complexity" evidence="1">
    <location>
        <begin position="166"/>
        <end position="198"/>
    </location>
</feature>
<protein>
    <submittedName>
        <fullName evidence="2">Uncharacterized protein</fullName>
    </submittedName>
</protein>
<sequence length="240" mass="26657">MRRQWLKRHKQRLKRRQQLRDRFKIDRLEPGSSAGPDDVCVSNQNPPSPRIDAITPALDDEEYCINDELPCQHNRRRIVKTNSLSSETATSSSHAITNNLLKAPVMRIQRRSRSRTRNHGKPRRLCTVSPPSHRSSIITQEKIRGRSRSPLHVGRSPSRSLVPTIPRLSPSQLPLSHSPDTTTATDIGASTATTTIAGRPHLSQSPPEALGSTLQRPNDDSGSSATLSQVALTLLELSEQ</sequence>
<comment type="caution">
    <text evidence="2">The sequence shown here is derived from an EMBL/GenBank/DDBJ whole genome shotgun (WGS) entry which is preliminary data.</text>
</comment>
<feature type="region of interest" description="Disordered" evidence="1">
    <location>
        <begin position="25"/>
        <end position="50"/>
    </location>
</feature>
<feature type="compositionally biased region" description="Polar residues" evidence="1">
    <location>
        <begin position="129"/>
        <end position="139"/>
    </location>
</feature>
<dbReference type="Proteomes" id="UP001160148">
    <property type="component" value="Unassembled WGS sequence"/>
</dbReference>
<keyword evidence="3" id="KW-1185">Reference proteome</keyword>
<feature type="compositionally biased region" description="Basic residues" evidence="1">
    <location>
        <begin position="109"/>
        <end position="124"/>
    </location>
</feature>
<evidence type="ECO:0000313" key="3">
    <source>
        <dbReference type="Proteomes" id="UP001160148"/>
    </source>
</evidence>
<evidence type="ECO:0000313" key="2">
    <source>
        <dbReference type="EMBL" id="CAI6353620.1"/>
    </source>
</evidence>
<evidence type="ECO:0000256" key="1">
    <source>
        <dbReference type="SAM" id="MobiDB-lite"/>
    </source>
</evidence>
<name>A0AAV0WCW7_9HEMI</name>
<feature type="region of interest" description="Disordered" evidence="1">
    <location>
        <begin position="109"/>
        <end position="225"/>
    </location>
</feature>
<feature type="compositionally biased region" description="Polar residues" evidence="1">
    <location>
        <begin position="202"/>
        <end position="225"/>
    </location>
</feature>
<accession>A0AAV0WCW7</accession>
<proteinExistence type="predicted"/>
<dbReference type="AlphaFoldDB" id="A0AAV0WCW7"/>